<organism evidence="1 2">
    <name type="scientific">Varroa destructor</name>
    <name type="common">Honeybee mite</name>
    <dbReference type="NCBI Taxonomy" id="109461"/>
    <lineage>
        <taxon>Eukaryota</taxon>
        <taxon>Metazoa</taxon>
        <taxon>Ecdysozoa</taxon>
        <taxon>Arthropoda</taxon>
        <taxon>Chelicerata</taxon>
        <taxon>Arachnida</taxon>
        <taxon>Acari</taxon>
        <taxon>Parasitiformes</taxon>
        <taxon>Mesostigmata</taxon>
        <taxon>Gamasina</taxon>
        <taxon>Dermanyssoidea</taxon>
        <taxon>Varroidae</taxon>
        <taxon>Varroa</taxon>
    </lineage>
</organism>
<accession>A0A7M7L502</accession>
<sequence>MRNLNNFCSDNFRSEESQLSPKYALPQFCGERLHHLTGTDVFKSSTGHLVTEESTSGLSISNKTSTAISENPSLISSASIEDKLEIVNGRKLNRKVIGNLDSAHNLTHSNYFGEPYHLPVQLNSTEIFHSVQKISFVDGDVQQKEYCSNHALRTFPARLKAKAYVSGASKNKKDKDKHSVKAQLPAYNIDLPYFLGNIVPGLATQFNLAINPSLDAKPDTVRSFLNRQPIELCTVTLQDQNERELQITITAPLHARGEVRVELEFCSGLILKMTALCILPLLKLPDLIVAPPGIPSEIRIKSLVPFTQPVRLQLHSSIMASKYATLMPHCDYLTLTITPNEGDSTFKLGILNEANKVISLKTRIETRFPQISLRYEEAKNTPVLILVVRNDESFPIEVSLKDDFGGLIYTQEVKVGKHEEAPVEVRRGYIRYNQTKPVIATFSVTLLSPTRIEQTITSCPVKLAPTGADLRPDIDCVVWLAEKELIFTMFHMDERDQRKPSSWKDVLRISACHRISDFVQITKERDDPTKVVLRISRPPRLAVGRLIFYRRKDGPRAFPYGFRYAILPPEKPFLIWDSASANATSRVYQLPPDGKVRVSNVGRCAVFVVISNEACDRGRIIAPGVTAILFLQRPSRIIYGLECWRSLVRYRTAPYYEGIQAEIASEDLPLGFEPQYLMADFYEESEESIVDKIIAEKIPDDFDTLLSLYRLFMSTVEEIHMKNCESDASTFVAPTSPVS</sequence>
<proteinExistence type="predicted"/>
<evidence type="ECO:0000313" key="2">
    <source>
        <dbReference type="Proteomes" id="UP000594260"/>
    </source>
</evidence>
<dbReference type="Proteomes" id="UP000594260">
    <property type="component" value="Unplaced"/>
</dbReference>
<name>A0A7M7L502_VARDE</name>
<dbReference type="RefSeq" id="XP_022670426.1">
    <property type="nucleotide sequence ID" value="XM_022814691.1"/>
</dbReference>
<dbReference type="GeneID" id="111254137"/>
<reference evidence="1" key="1">
    <citation type="submission" date="2021-01" db="UniProtKB">
        <authorList>
            <consortium name="EnsemblMetazoa"/>
        </authorList>
    </citation>
    <scope>IDENTIFICATION</scope>
</reference>
<keyword evidence="2" id="KW-1185">Reference proteome</keyword>
<protein>
    <submittedName>
        <fullName evidence="1">Uncharacterized protein</fullName>
    </submittedName>
</protein>
<dbReference type="EnsemblMetazoa" id="XM_022814691">
    <property type="protein sequence ID" value="XP_022670426"/>
    <property type="gene ID" value="LOC111254137"/>
</dbReference>
<evidence type="ECO:0000313" key="1">
    <source>
        <dbReference type="EnsemblMetazoa" id="XP_022670426"/>
    </source>
</evidence>
<dbReference type="AlphaFoldDB" id="A0A7M7L502"/>